<sequence length="289" mass="33754">MDIVSLMDACYKFNLDSFLDKNLSKGVRGRIEVRCSRAYKEQKHDMKEHFDNIGGYRRRSQNNDKCKNISRWWNLIVQRDLASLFQFPSALRRLFVTILMFCELGDVRKLWCDHYDSLSEDYRKQYVCSERVHNMVLVDIRKLSEYDLPNVNEDINLQARDCHELQEEYSILIESLNPNQKFSYDEIMRHVDENIPSVFFTDGPGGTGKTFALLVNWGMFSLGNKLSEYDLPGMNEDINLQVRGCHEVLEEYSILMHMDENIPSVFFTDGPGGTGKTSRHSNKMCLWLS</sequence>
<evidence type="ECO:0000313" key="2">
    <source>
        <dbReference type="Proteomes" id="UP000235145"/>
    </source>
</evidence>
<evidence type="ECO:0000313" key="1">
    <source>
        <dbReference type="EMBL" id="KAJ0213859.1"/>
    </source>
</evidence>
<reference evidence="1 2" key="1">
    <citation type="journal article" date="2017" name="Nat. Commun.">
        <title>Genome assembly with in vitro proximity ligation data and whole-genome triplication in lettuce.</title>
        <authorList>
            <person name="Reyes-Chin-Wo S."/>
            <person name="Wang Z."/>
            <person name="Yang X."/>
            <person name="Kozik A."/>
            <person name="Arikit S."/>
            <person name="Song C."/>
            <person name="Xia L."/>
            <person name="Froenicke L."/>
            <person name="Lavelle D.O."/>
            <person name="Truco M.J."/>
            <person name="Xia R."/>
            <person name="Zhu S."/>
            <person name="Xu C."/>
            <person name="Xu H."/>
            <person name="Xu X."/>
            <person name="Cox K."/>
            <person name="Korf I."/>
            <person name="Meyers B.C."/>
            <person name="Michelmore R.W."/>
        </authorList>
    </citation>
    <scope>NUCLEOTIDE SEQUENCE [LARGE SCALE GENOMIC DNA]</scope>
    <source>
        <strain evidence="2">cv. Salinas</strain>
        <tissue evidence="1">Seedlings</tissue>
    </source>
</reference>
<comment type="caution">
    <text evidence="1">The sequence shown here is derived from an EMBL/GenBank/DDBJ whole genome shotgun (WGS) entry which is preliminary data.</text>
</comment>
<accession>A0A9R1XL59</accession>
<proteinExistence type="predicted"/>
<dbReference type="PANTHER" id="PTHR10492:SF94">
    <property type="entry name" value="ATP-DEPENDENT DNA HELICASE"/>
    <property type="match status" value="1"/>
</dbReference>
<dbReference type="AlphaFoldDB" id="A0A9R1XL59"/>
<dbReference type="PANTHER" id="PTHR10492">
    <property type="match status" value="1"/>
</dbReference>
<dbReference type="Proteomes" id="UP000235145">
    <property type="component" value="Unassembled WGS sequence"/>
</dbReference>
<protein>
    <recommendedName>
        <fullName evidence="3">ATP-dependent DNA helicase</fullName>
    </recommendedName>
</protein>
<name>A0A9R1XL59_LACSA</name>
<evidence type="ECO:0008006" key="3">
    <source>
        <dbReference type="Google" id="ProtNLM"/>
    </source>
</evidence>
<dbReference type="EMBL" id="NBSK02000004">
    <property type="protein sequence ID" value="KAJ0213859.1"/>
    <property type="molecule type" value="Genomic_DNA"/>
</dbReference>
<organism evidence="1 2">
    <name type="scientific">Lactuca sativa</name>
    <name type="common">Garden lettuce</name>
    <dbReference type="NCBI Taxonomy" id="4236"/>
    <lineage>
        <taxon>Eukaryota</taxon>
        <taxon>Viridiplantae</taxon>
        <taxon>Streptophyta</taxon>
        <taxon>Embryophyta</taxon>
        <taxon>Tracheophyta</taxon>
        <taxon>Spermatophyta</taxon>
        <taxon>Magnoliopsida</taxon>
        <taxon>eudicotyledons</taxon>
        <taxon>Gunneridae</taxon>
        <taxon>Pentapetalae</taxon>
        <taxon>asterids</taxon>
        <taxon>campanulids</taxon>
        <taxon>Asterales</taxon>
        <taxon>Asteraceae</taxon>
        <taxon>Cichorioideae</taxon>
        <taxon>Cichorieae</taxon>
        <taxon>Lactucinae</taxon>
        <taxon>Lactuca</taxon>
    </lineage>
</organism>
<keyword evidence="2" id="KW-1185">Reference proteome</keyword>
<gene>
    <name evidence="1" type="ORF">LSAT_V11C400175200</name>
</gene>